<proteinExistence type="predicted"/>
<organism evidence="1 2">
    <name type="scientific">Tumebacillus algifaecis</name>
    <dbReference type="NCBI Taxonomy" id="1214604"/>
    <lineage>
        <taxon>Bacteria</taxon>
        <taxon>Bacillati</taxon>
        <taxon>Bacillota</taxon>
        <taxon>Bacilli</taxon>
        <taxon>Bacillales</taxon>
        <taxon>Alicyclobacillaceae</taxon>
        <taxon>Tumebacillus</taxon>
    </lineage>
</organism>
<gene>
    <name evidence="1" type="ORF">CIG75_10255</name>
</gene>
<protein>
    <submittedName>
        <fullName evidence="1">Uncharacterized protein</fullName>
    </submittedName>
</protein>
<dbReference type="KEGG" id="tab:CIG75_10255"/>
<name>A0A223D1S6_9BACL</name>
<accession>A0A223D1S6</accession>
<keyword evidence="2" id="KW-1185">Reference proteome</keyword>
<sequence length="68" mass="7689">MMPNDEEKKQSGVVRYLAEGSRRVANTKSRGLETTDLSLLFTSEESREVACMTETRIVQKSEVLSIHD</sequence>
<evidence type="ECO:0000313" key="1">
    <source>
        <dbReference type="EMBL" id="ASS75334.1"/>
    </source>
</evidence>
<dbReference type="Proteomes" id="UP000214688">
    <property type="component" value="Chromosome"/>
</dbReference>
<evidence type="ECO:0000313" key="2">
    <source>
        <dbReference type="Proteomes" id="UP000214688"/>
    </source>
</evidence>
<dbReference type="EMBL" id="CP022657">
    <property type="protein sequence ID" value="ASS75334.1"/>
    <property type="molecule type" value="Genomic_DNA"/>
</dbReference>
<reference evidence="1 2" key="1">
    <citation type="journal article" date="2015" name="Int. J. Syst. Evol. Microbiol.">
        <title>Tumebacillus algifaecis sp. nov., isolated from decomposing algal scum.</title>
        <authorList>
            <person name="Wu Y.F."/>
            <person name="Zhang B."/>
            <person name="Xing P."/>
            <person name="Wu Q.L."/>
            <person name="Liu S.J."/>
        </authorList>
    </citation>
    <scope>NUCLEOTIDE SEQUENCE [LARGE SCALE GENOMIC DNA]</scope>
    <source>
        <strain evidence="1 2">THMBR28</strain>
    </source>
</reference>
<dbReference type="AlphaFoldDB" id="A0A223D1S6"/>